<feature type="transmembrane region" description="Helical" evidence="4">
    <location>
        <begin position="98"/>
        <end position="123"/>
    </location>
</feature>
<feature type="transmembrane region" description="Helical" evidence="4">
    <location>
        <begin position="129"/>
        <end position="148"/>
    </location>
</feature>
<feature type="domain" description="Methyl-accepting transducer" evidence="5">
    <location>
        <begin position="226"/>
        <end position="476"/>
    </location>
</feature>
<dbReference type="RefSeq" id="WP_049737644.1">
    <property type="nucleotide sequence ID" value="NZ_BJON01000013.1"/>
</dbReference>
<dbReference type="GO" id="GO:0007165">
    <property type="term" value="P:signal transduction"/>
    <property type="evidence" value="ECO:0007669"/>
    <property type="project" value="UniProtKB-KW"/>
</dbReference>
<evidence type="ECO:0000313" key="7">
    <source>
        <dbReference type="EMBL" id="KNB73637.1"/>
    </source>
</evidence>
<dbReference type="PATRIC" id="fig|54915.3.peg.6780"/>
<evidence type="ECO:0000259" key="5">
    <source>
        <dbReference type="PROSITE" id="PS50111"/>
    </source>
</evidence>
<dbReference type="PANTHER" id="PTHR32089">
    <property type="entry name" value="METHYL-ACCEPTING CHEMOTAXIS PROTEIN MCPB"/>
    <property type="match status" value="1"/>
</dbReference>
<organism evidence="7 8">
    <name type="scientific">Brevibacillus reuszeri</name>
    <dbReference type="NCBI Taxonomy" id="54915"/>
    <lineage>
        <taxon>Bacteria</taxon>
        <taxon>Bacillati</taxon>
        <taxon>Bacillota</taxon>
        <taxon>Bacilli</taxon>
        <taxon>Bacillales</taxon>
        <taxon>Paenibacillaceae</taxon>
        <taxon>Brevibacillus</taxon>
    </lineage>
</organism>
<dbReference type="EMBL" id="LGIQ01000005">
    <property type="protein sequence ID" value="KNB73637.1"/>
    <property type="molecule type" value="Genomic_DNA"/>
</dbReference>
<keyword evidence="9" id="KW-1185">Reference proteome</keyword>
<feature type="coiled-coil region" evidence="3">
    <location>
        <begin position="181"/>
        <end position="215"/>
    </location>
</feature>
<keyword evidence="4" id="KW-0472">Membrane</keyword>
<reference evidence="8" key="1">
    <citation type="submission" date="2015-07" db="EMBL/GenBank/DDBJ databases">
        <title>Genome sequencing project for genomic taxonomy and phylogenomics of Bacillus-like bacteria.</title>
        <authorList>
            <person name="Liu B."/>
            <person name="Wang J."/>
            <person name="Zhu Y."/>
            <person name="Liu G."/>
            <person name="Chen Q."/>
            <person name="Chen Z."/>
            <person name="Lan J."/>
            <person name="Che J."/>
            <person name="Ge C."/>
            <person name="Shi H."/>
            <person name="Pan Z."/>
            <person name="Liu X."/>
        </authorList>
    </citation>
    <scope>NUCLEOTIDE SEQUENCE [LARGE SCALE GENOMIC DNA]</scope>
    <source>
        <strain evidence="8">DSM 9887</strain>
    </source>
</reference>
<gene>
    <name evidence="7" type="ORF">ADS79_06770</name>
    <name evidence="6" type="ORF">BRE01_32340</name>
</gene>
<evidence type="ECO:0000256" key="2">
    <source>
        <dbReference type="PROSITE-ProRule" id="PRU00284"/>
    </source>
</evidence>
<accession>A0A0K9YYB3</accession>
<dbReference type="SUPFAM" id="SSF58104">
    <property type="entry name" value="Methyl-accepting chemotaxis protein (MCP) signaling domain"/>
    <property type="match status" value="1"/>
</dbReference>
<evidence type="ECO:0000313" key="6">
    <source>
        <dbReference type="EMBL" id="GED69532.1"/>
    </source>
</evidence>
<dbReference type="EMBL" id="BJON01000013">
    <property type="protein sequence ID" value="GED69532.1"/>
    <property type="molecule type" value="Genomic_DNA"/>
</dbReference>
<dbReference type="Gene3D" id="1.10.287.950">
    <property type="entry name" value="Methyl-accepting chemotaxis protein"/>
    <property type="match status" value="1"/>
</dbReference>
<feature type="transmembrane region" description="Helical" evidence="4">
    <location>
        <begin position="160"/>
        <end position="181"/>
    </location>
</feature>
<keyword evidence="4" id="KW-0812">Transmembrane</keyword>
<evidence type="ECO:0000313" key="9">
    <source>
        <dbReference type="Proteomes" id="UP000319578"/>
    </source>
</evidence>
<sequence length="509" mass="55933">MATPMLIKKNRLMLILSLAAVLLNVIVFIVTKVFDPFQHSMGMHDSGLPINASLVAGQIAICLLPVLSTIFAVYLYVRSKGSELLPWMNTLTLTFSSMGIISGGGGAVEFHFSIFMVIAATAYYENTRLIVMMTSLFAIQHVLGFLFVPRLVFGAESYSFLMLLLHAGFLLLTSGATYLQINSKKQITEQLEQEKKSKEEEIVELLEQVRSLAGQIGSTSDIVSGKSEQNVKTNQEMRQAFTEVAHGLGDQANAIEQMENNLQSIHQSIEDALTSSVEMKENAGQTEQAVANSYDKLQNLHLHMLQITAAINMVVERMTSLKQSSDRAKSMIHLIQKVADQTNLLALNASIEATRAGEHGKGISVVAEEIRKLANQSRDAATDIQTSMEAIQRESELTSAQIQKGQSVIKLSEAEVDAFAAEFDQVKETVAQCLAFIHTLNKRMHAIKSDSVNVTGEIAQISTVIEQGTAAMEELAHMSARQIESAMLVDGEVKRLTMLNHSLQERFIA</sequence>
<feature type="transmembrane region" description="Helical" evidence="4">
    <location>
        <begin position="54"/>
        <end position="77"/>
    </location>
</feature>
<protein>
    <recommendedName>
        <fullName evidence="5">Methyl-accepting transducer domain-containing protein</fullName>
    </recommendedName>
</protein>
<dbReference type="OrthoDB" id="2166737at2"/>
<dbReference type="SMART" id="SM00283">
    <property type="entry name" value="MA"/>
    <property type="match status" value="1"/>
</dbReference>
<dbReference type="Pfam" id="PF00015">
    <property type="entry name" value="MCPsignal"/>
    <property type="match status" value="1"/>
</dbReference>
<dbReference type="PANTHER" id="PTHR32089:SF112">
    <property type="entry name" value="LYSOZYME-LIKE PROTEIN-RELATED"/>
    <property type="match status" value="1"/>
</dbReference>
<dbReference type="AlphaFoldDB" id="A0A0K9YYB3"/>
<dbReference type="PROSITE" id="PS50111">
    <property type="entry name" value="CHEMOTAXIS_TRANSDUC_2"/>
    <property type="match status" value="1"/>
</dbReference>
<dbReference type="GO" id="GO:0016020">
    <property type="term" value="C:membrane"/>
    <property type="evidence" value="ECO:0007669"/>
    <property type="project" value="InterPro"/>
</dbReference>
<evidence type="ECO:0000256" key="4">
    <source>
        <dbReference type="SAM" id="Phobius"/>
    </source>
</evidence>
<proteinExistence type="predicted"/>
<dbReference type="InterPro" id="IPR004089">
    <property type="entry name" value="MCPsignal_dom"/>
</dbReference>
<dbReference type="Proteomes" id="UP000036834">
    <property type="component" value="Unassembled WGS sequence"/>
</dbReference>
<comment type="caution">
    <text evidence="7">The sequence shown here is derived from an EMBL/GenBank/DDBJ whole genome shotgun (WGS) entry which is preliminary data.</text>
</comment>
<evidence type="ECO:0000256" key="1">
    <source>
        <dbReference type="ARBA" id="ARBA00023224"/>
    </source>
</evidence>
<keyword evidence="4" id="KW-1133">Transmembrane helix</keyword>
<name>A0A0K9YYB3_9BACL</name>
<dbReference type="STRING" id="54915.ADS79_06770"/>
<reference evidence="7" key="2">
    <citation type="submission" date="2015-07" db="EMBL/GenBank/DDBJ databases">
        <title>MeaNS - Measles Nucleotide Surveillance Program.</title>
        <authorList>
            <person name="Tran T."/>
            <person name="Druce J."/>
        </authorList>
    </citation>
    <scope>NUCLEOTIDE SEQUENCE</scope>
    <source>
        <strain evidence="7">DSM 9887</strain>
    </source>
</reference>
<evidence type="ECO:0000256" key="3">
    <source>
        <dbReference type="SAM" id="Coils"/>
    </source>
</evidence>
<keyword evidence="1 2" id="KW-0807">Transducer</keyword>
<dbReference type="Proteomes" id="UP000319578">
    <property type="component" value="Unassembled WGS sequence"/>
</dbReference>
<reference evidence="6 9" key="3">
    <citation type="submission" date="2019-06" db="EMBL/GenBank/DDBJ databases">
        <title>Whole genome shotgun sequence of Brevibacillus reuszeri NBRC 15719.</title>
        <authorList>
            <person name="Hosoyama A."/>
            <person name="Uohara A."/>
            <person name="Ohji S."/>
            <person name="Ichikawa N."/>
        </authorList>
    </citation>
    <scope>NUCLEOTIDE SEQUENCE [LARGE SCALE GENOMIC DNA]</scope>
    <source>
        <strain evidence="6 9">NBRC 15719</strain>
    </source>
</reference>
<feature type="transmembrane region" description="Helical" evidence="4">
    <location>
        <begin position="12"/>
        <end position="34"/>
    </location>
</feature>
<keyword evidence="3" id="KW-0175">Coiled coil</keyword>
<evidence type="ECO:0000313" key="8">
    <source>
        <dbReference type="Proteomes" id="UP000036834"/>
    </source>
</evidence>